<dbReference type="PANTHER" id="PTHR46825">
    <property type="entry name" value="D-ALANYL-D-ALANINE-CARBOXYPEPTIDASE/ENDOPEPTIDASE AMPH"/>
    <property type="match status" value="1"/>
</dbReference>
<name>A0AAU8DUI5_9ACTN</name>
<organism evidence="2">
    <name type="scientific">Nakamurella sp. A5-74</name>
    <dbReference type="NCBI Taxonomy" id="3158264"/>
    <lineage>
        <taxon>Bacteria</taxon>
        <taxon>Bacillati</taxon>
        <taxon>Actinomycetota</taxon>
        <taxon>Actinomycetes</taxon>
        <taxon>Nakamurellales</taxon>
        <taxon>Nakamurellaceae</taxon>
        <taxon>Nakamurella</taxon>
    </lineage>
</organism>
<dbReference type="GO" id="GO:0016787">
    <property type="term" value="F:hydrolase activity"/>
    <property type="evidence" value="ECO:0007669"/>
    <property type="project" value="UniProtKB-KW"/>
</dbReference>
<dbReference type="SUPFAM" id="SSF56601">
    <property type="entry name" value="beta-lactamase/transpeptidase-like"/>
    <property type="match status" value="1"/>
</dbReference>
<proteinExistence type="predicted"/>
<dbReference type="InterPro" id="IPR001466">
    <property type="entry name" value="Beta-lactam-related"/>
</dbReference>
<dbReference type="AlphaFoldDB" id="A0AAU8DUI5"/>
<dbReference type="PANTHER" id="PTHR46825:SF9">
    <property type="entry name" value="BETA-LACTAMASE-RELATED DOMAIN-CONTAINING PROTEIN"/>
    <property type="match status" value="1"/>
</dbReference>
<dbReference type="InterPro" id="IPR050491">
    <property type="entry name" value="AmpC-like"/>
</dbReference>
<protein>
    <submittedName>
        <fullName evidence="2">Serine hydrolase domain-containing protein</fullName>
        <ecNumber evidence="2">3.1.1.103</ecNumber>
    </submittedName>
</protein>
<reference evidence="2" key="1">
    <citation type="submission" date="2024-05" db="EMBL/GenBank/DDBJ databases">
        <authorList>
            <person name="Cai S.Y."/>
            <person name="Jin L.M."/>
            <person name="Li H.R."/>
        </authorList>
    </citation>
    <scope>NUCLEOTIDE SEQUENCE</scope>
    <source>
        <strain evidence="2">A5-74</strain>
    </source>
</reference>
<dbReference type="RefSeq" id="WP_353650552.1">
    <property type="nucleotide sequence ID" value="NZ_CP159218.1"/>
</dbReference>
<keyword evidence="2" id="KW-0378">Hydrolase</keyword>
<dbReference type="EMBL" id="CP159218">
    <property type="protein sequence ID" value="XCG64941.1"/>
    <property type="molecule type" value="Genomic_DNA"/>
</dbReference>
<dbReference type="InterPro" id="IPR012338">
    <property type="entry name" value="Beta-lactam/transpept-like"/>
</dbReference>
<dbReference type="Pfam" id="PF00144">
    <property type="entry name" value="Beta-lactamase"/>
    <property type="match status" value="1"/>
</dbReference>
<accession>A0AAU8DUI5</accession>
<evidence type="ECO:0000313" key="2">
    <source>
        <dbReference type="EMBL" id="XCG64941.1"/>
    </source>
</evidence>
<dbReference type="Gene3D" id="3.40.710.10">
    <property type="entry name" value="DD-peptidase/beta-lactamase superfamily"/>
    <property type="match status" value="1"/>
</dbReference>
<evidence type="ECO:0000259" key="1">
    <source>
        <dbReference type="Pfam" id="PF00144"/>
    </source>
</evidence>
<sequence>MTDTAQKSSAATTADTDRTEIAAATREISGLIAEWVELRRRMLRTPGVQYAVRVDGELIASGALGLADADEGIPLRADHLFRIASHSKTFAATAVMILRDRGLLRLDDTVATHVPALADTPLADRTVRELIGHQGGVIRDGDDCDYWQLMRDFPDAATLLEDLHRDGVSFGANEHFKYSNYGYSVVGQIIESVSGRSFRDFVAEAITGPLGLPRLTADLATGADGSHPDLAAGHSLLLDGDDELFSLRNPSTGSMAAATGFVACAEDLSAYASAHVTGDERLLADSTKRLMQRTESIVSADDEEIGRYALGLELHTIGKHSFVGHSGGFPGFVTRTFVDPKSSLVVSVLTNASRGPAHQLAVGIVKLIDLAVKTRARGADDEAEPDIDLDTFATTVVAGFGRTTIARMGARLLLLHPEQDDPTVEATELTVRGPDRLEIASRPGYGSAGEPVIYQRTDGAIEVVRLGGMSCWPEAAFRARRRQQMARSERVNTPPAPAP</sequence>
<feature type="domain" description="Beta-lactamase-related" evidence="1">
    <location>
        <begin position="41"/>
        <end position="355"/>
    </location>
</feature>
<dbReference type="EC" id="3.1.1.103" evidence="2"/>
<gene>
    <name evidence="2" type="ORF">ABLG96_06450</name>
</gene>